<comment type="caution">
    <text evidence="2">The sequence shown here is derived from an EMBL/GenBank/DDBJ whole genome shotgun (WGS) entry which is preliminary data.</text>
</comment>
<protein>
    <submittedName>
        <fullName evidence="2">Uncharacterized protein</fullName>
    </submittedName>
</protein>
<feature type="region of interest" description="Disordered" evidence="1">
    <location>
        <begin position="276"/>
        <end position="303"/>
    </location>
</feature>
<accession>A0ABN9WP65</accession>
<evidence type="ECO:0000313" key="3">
    <source>
        <dbReference type="Proteomes" id="UP001189429"/>
    </source>
</evidence>
<proteinExistence type="predicted"/>
<gene>
    <name evidence="2" type="ORF">PCOR1329_LOCUS68329</name>
</gene>
<evidence type="ECO:0000313" key="2">
    <source>
        <dbReference type="EMBL" id="CAK0887208.1"/>
    </source>
</evidence>
<organism evidence="2 3">
    <name type="scientific">Prorocentrum cordatum</name>
    <dbReference type="NCBI Taxonomy" id="2364126"/>
    <lineage>
        <taxon>Eukaryota</taxon>
        <taxon>Sar</taxon>
        <taxon>Alveolata</taxon>
        <taxon>Dinophyceae</taxon>
        <taxon>Prorocentrales</taxon>
        <taxon>Prorocentraceae</taxon>
        <taxon>Prorocentrum</taxon>
    </lineage>
</organism>
<name>A0ABN9WP65_9DINO</name>
<dbReference type="Proteomes" id="UP001189429">
    <property type="component" value="Unassembled WGS sequence"/>
</dbReference>
<feature type="compositionally biased region" description="Basic and acidic residues" evidence="1">
    <location>
        <begin position="1102"/>
        <end position="1126"/>
    </location>
</feature>
<feature type="region of interest" description="Disordered" evidence="1">
    <location>
        <begin position="1"/>
        <end position="31"/>
    </location>
</feature>
<feature type="region of interest" description="Disordered" evidence="1">
    <location>
        <begin position="1093"/>
        <end position="1152"/>
    </location>
</feature>
<evidence type="ECO:0000256" key="1">
    <source>
        <dbReference type="SAM" id="MobiDB-lite"/>
    </source>
</evidence>
<sequence length="1152" mass="126160">MNDEDNERKMSTTEDEHECGETEGAERRVPSSMSMGLPLAHLEGIGQTIVNVNVAHRYADDPDPVQAAHGVSAYMWWGKPPDSQGRCVVKVCGYCQRWFTSNCRMIPGMIMTKFKAALGSDKDRIDRRAQIISKLVQSIIEAGDRKNLHVDFDQIHDCVLSRVKLSEKVKTTSGITFYPAESYMREFGNFPDNEKAKYGRYEGTDDGEDGIWVPNIKKTRYEQKDRDQSVLSRELGRAGADDADIVTKQKRLLNVLFPGVMNAMGLGAAIDDAQGRAPAGGGAAPAAAAAKKRGRPPSNNLLGETDDLERRFFAASQTDPLIWGSGQSMQLALIADMLKQLPTKIGALTTEAEIKTYKVAQKKLQIIADIMTLNEVGADALREKYRGGPQRYDVAVTAMALEPAVDLKAPAHLQWRRLKGDLERSGDDMTPAQFFQRISTPELKKIGLAPSAIAEEQEACIADCLKDVLKSKNDVPARKKLANLLSEDIVVDLVDEVAEWWASLDALFTAGTAPWGDIETMSAVVNDAVAVIDSSLPGKPKSTLLGSALTMWPVGKDVLAQGRLIATKAKATLASLAPLMSKAEIFSKAVERCVTDLAVTDLSWINRAADALMNLQADYQAALSGGIQIYIPEAKDTRFVEGTGKWLDLVAGGWVKILVAVVREDSYAADLRRWLHDTLEMRNILAMSSFYKASACEHAAGIANTLVKWDKLLLAVSPDTDVELSKFQNLQSLMVGCFKSFPHDLAPWTSLTLPSALLRAPTFVDGPRMDSGETYVNEIYDAAKQIFGETPKAFSCERLKMHDINFLMVIELPRKSVEGAARCAGRVSDEALRVQLNYLDSIVYAIGCAAKPHRLILLREETKSFKDLLLTDDHVTAWRGAGVRMGHLQRLVDDPASPGMMENILESPVHLDRLDGLLDVLSYGRSVIAESSRIETVFREFLASDVARMCETIDQKVPTFPSMGLLGNKKVIKQIIEAQHSTLSQVSAALKHELRLGKMIGKVFHVLPPEASARAGKAVECALATVAPGAVFTCAEVDWPAAEFEDVAARAKAVAKLRVELSKTGWAETPEIGQLLNQWRDGRCIGTRVLEQAPAAPSTDPDTQHELPESNLREGDDGDNRKKDFWAEDLAGGSPGPRPQELEDFVKAAPDA</sequence>
<reference evidence="2" key="1">
    <citation type="submission" date="2023-10" db="EMBL/GenBank/DDBJ databases">
        <authorList>
            <person name="Chen Y."/>
            <person name="Shah S."/>
            <person name="Dougan E. K."/>
            <person name="Thang M."/>
            <person name="Chan C."/>
        </authorList>
    </citation>
    <scope>NUCLEOTIDE SEQUENCE [LARGE SCALE GENOMIC DNA]</scope>
</reference>
<feature type="compositionally biased region" description="Basic and acidic residues" evidence="1">
    <location>
        <begin position="1"/>
        <end position="14"/>
    </location>
</feature>
<keyword evidence="3" id="KW-1185">Reference proteome</keyword>
<dbReference type="EMBL" id="CAUYUJ010018908">
    <property type="protein sequence ID" value="CAK0887208.1"/>
    <property type="molecule type" value="Genomic_DNA"/>
</dbReference>